<dbReference type="PANTHER" id="PTHR12858:SF1">
    <property type="entry name" value="PRE-RRNA-PROCESSING PROTEIN TSR1 HOMOLOG"/>
    <property type="match status" value="1"/>
</dbReference>
<dbReference type="SMART" id="SM00785">
    <property type="entry name" value="AARP2CN"/>
    <property type="match status" value="1"/>
</dbReference>
<reference evidence="2 3" key="1">
    <citation type="submission" date="2021-06" db="EMBL/GenBank/DDBJ databases">
        <authorList>
            <person name="Palmer J.M."/>
        </authorList>
    </citation>
    <scope>NUCLEOTIDE SEQUENCE [LARGE SCALE GENOMIC DNA]</scope>
    <source>
        <strain evidence="2 3">XC_2019</strain>
        <tissue evidence="2">Muscle</tissue>
    </source>
</reference>
<dbReference type="InterPro" id="IPR012948">
    <property type="entry name" value="AARP2CN"/>
</dbReference>
<dbReference type="Pfam" id="PF08142">
    <property type="entry name" value="AARP2CN"/>
    <property type="match status" value="1"/>
</dbReference>
<evidence type="ECO:0000313" key="3">
    <source>
        <dbReference type="Proteomes" id="UP001434883"/>
    </source>
</evidence>
<evidence type="ECO:0000259" key="1">
    <source>
        <dbReference type="SMART" id="SM00785"/>
    </source>
</evidence>
<organism evidence="2 3">
    <name type="scientific">Xenoophorus captivus</name>
    <dbReference type="NCBI Taxonomy" id="1517983"/>
    <lineage>
        <taxon>Eukaryota</taxon>
        <taxon>Metazoa</taxon>
        <taxon>Chordata</taxon>
        <taxon>Craniata</taxon>
        <taxon>Vertebrata</taxon>
        <taxon>Euteleostomi</taxon>
        <taxon>Actinopterygii</taxon>
        <taxon>Neopterygii</taxon>
        <taxon>Teleostei</taxon>
        <taxon>Neoteleostei</taxon>
        <taxon>Acanthomorphata</taxon>
        <taxon>Ovalentaria</taxon>
        <taxon>Atherinomorphae</taxon>
        <taxon>Cyprinodontiformes</taxon>
        <taxon>Goodeidae</taxon>
        <taxon>Xenoophorus</taxon>
    </lineage>
</organism>
<gene>
    <name evidence="2" type="ORF">XENOCAPTIV_024709</name>
</gene>
<protein>
    <recommendedName>
        <fullName evidence="1">AARP2CN domain-containing protein</fullName>
    </recommendedName>
</protein>
<accession>A0ABV0QTD8</accession>
<feature type="non-terminal residue" evidence="2">
    <location>
        <position position="1"/>
    </location>
</feature>
<evidence type="ECO:0000313" key="2">
    <source>
        <dbReference type="EMBL" id="MEQ2199098.1"/>
    </source>
</evidence>
<dbReference type="EMBL" id="JAHRIN010022636">
    <property type="protein sequence ID" value="MEQ2199098.1"/>
    <property type="molecule type" value="Genomic_DNA"/>
</dbReference>
<keyword evidence="3" id="KW-1185">Reference proteome</keyword>
<name>A0ABV0QTD8_9TELE</name>
<dbReference type="InterPro" id="IPR039761">
    <property type="entry name" value="Bms1/Tsr1"/>
</dbReference>
<comment type="caution">
    <text evidence="2">The sequence shown here is derived from an EMBL/GenBank/DDBJ whole genome shotgun (WGS) entry which is preliminary data.</text>
</comment>
<dbReference type="PANTHER" id="PTHR12858">
    <property type="entry name" value="RIBOSOME BIOGENESIS PROTEIN"/>
    <property type="match status" value="1"/>
</dbReference>
<dbReference type="Proteomes" id="UP001434883">
    <property type="component" value="Unassembled WGS sequence"/>
</dbReference>
<sequence>FFPHSQAVYCCFFGQLTCTPCWTLQRLQTASCLSWTQLKVGTIMEIIVSPASLLRASPAMVTLVCQGFSDITVKKRVDFRKALSKITEVRFPDTRLFPLDSDQDATLLLRHLGSQRQRKLGFRSRRSHLLAQHVTFTANSPAEGTGGGLTDLGTLCVSGYVRGRALHADRLVHISGHGDFQLSQIDAPPDPLPLNLTRPTKPGKGRDAEMQVGVLLIELIR</sequence>
<proteinExistence type="predicted"/>
<feature type="domain" description="AARP2CN" evidence="1">
    <location>
        <begin position="104"/>
        <end position="192"/>
    </location>
</feature>